<reference evidence="1" key="1">
    <citation type="submission" date="2020-08" db="EMBL/GenBank/DDBJ databases">
        <title>Multicomponent nature underlies the extraordinary mechanical properties of spider dragline silk.</title>
        <authorList>
            <person name="Kono N."/>
            <person name="Nakamura H."/>
            <person name="Mori M."/>
            <person name="Yoshida Y."/>
            <person name="Ohtoshi R."/>
            <person name="Malay A.D."/>
            <person name="Moran D.A.P."/>
            <person name="Tomita M."/>
            <person name="Numata K."/>
            <person name="Arakawa K."/>
        </authorList>
    </citation>
    <scope>NUCLEOTIDE SEQUENCE</scope>
</reference>
<protein>
    <submittedName>
        <fullName evidence="1">Uncharacterized protein</fullName>
    </submittedName>
</protein>
<evidence type="ECO:0000313" key="1">
    <source>
        <dbReference type="EMBL" id="GFT98711.1"/>
    </source>
</evidence>
<dbReference type="EMBL" id="BMAW01075833">
    <property type="protein sequence ID" value="GFT98711.1"/>
    <property type="molecule type" value="Genomic_DNA"/>
</dbReference>
<dbReference type="AlphaFoldDB" id="A0A8X6UBW4"/>
<name>A0A8X6UBW4_NEPPI</name>
<dbReference type="Proteomes" id="UP000887013">
    <property type="component" value="Unassembled WGS sequence"/>
</dbReference>
<feature type="non-terminal residue" evidence="1">
    <location>
        <position position="1"/>
    </location>
</feature>
<proteinExistence type="predicted"/>
<gene>
    <name evidence="1" type="ORF">NPIL_472331</name>
</gene>
<comment type="caution">
    <text evidence="1">The sequence shown here is derived from an EMBL/GenBank/DDBJ whole genome shotgun (WGS) entry which is preliminary data.</text>
</comment>
<organism evidence="1 2">
    <name type="scientific">Nephila pilipes</name>
    <name type="common">Giant wood spider</name>
    <name type="synonym">Nephila maculata</name>
    <dbReference type="NCBI Taxonomy" id="299642"/>
    <lineage>
        <taxon>Eukaryota</taxon>
        <taxon>Metazoa</taxon>
        <taxon>Ecdysozoa</taxon>
        <taxon>Arthropoda</taxon>
        <taxon>Chelicerata</taxon>
        <taxon>Arachnida</taxon>
        <taxon>Araneae</taxon>
        <taxon>Araneomorphae</taxon>
        <taxon>Entelegynae</taxon>
        <taxon>Araneoidea</taxon>
        <taxon>Nephilidae</taxon>
        <taxon>Nephila</taxon>
    </lineage>
</organism>
<sequence length="79" mass="8465">LRVLAFACAIEVGDAVHRICKYQQIANPFCHFDSKMSTSKGSSCGYRVWSFISPDAIGCANKLGAIPDSDCQSSQMSSG</sequence>
<evidence type="ECO:0000313" key="2">
    <source>
        <dbReference type="Proteomes" id="UP000887013"/>
    </source>
</evidence>
<keyword evidence="2" id="KW-1185">Reference proteome</keyword>
<accession>A0A8X6UBW4</accession>